<comment type="caution">
    <text evidence="4">The sequence shown here is derived from an EMBL/GenBank/DDBJ whole genome shotgun (WGS) entry which is preliminary data.</text>
</comment>
<dbReference type="InterPro" id="IPR001296">
    <property type="entry name" value="Glyco_trans_1"/>
</dbReference>
<dbReference type="RefSeq" id="WP_064213974.1">
    <property type="nucleotide sequence ID" value="NZ_LUCQ01000035.1"/>
</dbReference>
<dbReference type="PANTHER" id="PTHR12526:SF510">
    <property type="entry name" value="D-INOSITOL 3-PHOSPHATE GLYCOSYLTRANSFERASE"/>
    <property type="match status" value="1"/>
</dbReference>
<keyword evidence="5" id="KW-1185">Reference proteome</keyword>
<dbReference type="PANTHER" id="PTHR12526">
    <property type="entry name" value="GLYCOSYLTRANSFERASE"/>
    <property type="match status" value="1"/>
</dbReference>
<proteinExistence type="predicted"/>
<evidence type="ECO:0000259" key="3">
    <source>
        <dbReference type="Pfam" id="PF00534"/>
    </source>
</evidence>
<name>A0A178TJZ0_9BACL</name>
<dbReference type="AlphaFoldDB" id="A0A178TJZ0"/>
<dbReference type="Proteomes" id="UP000078336">
    <property type="component" value="Unassembled WGS sequence"/>
</dbReference>
<evidence type="ECO:0000313" key="4">
    <source>
        <dbReference type="EMBL" id="OAO82038.1"/>
    </source>
</evidence>
<feature type="domain" description="Glycosyl transferase family 1" evidence="3">
    <location>
        <begin position="190"/>
        <end position="341"/>
    </location>
</feature>
<reference evidence="4 5" key="1">
    <citation type="submission" date="2016-03" db="EMBL/GenBank/DDBJ databases">
        <title>Spore heat resistance.</title>
        <authorList>
            <person name="Boekhorst J."/>
            <person name="Berendsen E.M."/>
            <person name="Wells-Bennik M.H."/>
            <person name="Kuipers O.P."/>
        </authorList>
    </citation>
    <scope>NUCLEOTIDE SEQUENCE [LARGE SCALE GENOMIC DNA]</scope>
    <source>
        <strain evidence="4 5">AF16</strain>
    </source>
</reference>
<organism evidence="4 5">
    <name type="scientific">Anoxybacillus flavithermus</name>
    <dbReference type="NCBI Taxonomy" id="33934"/>
    <lineage>
        <taxon>Bacteria</taxon>
        <taxon>Bacillati</taxon>
        <taxon>Bacillota</taxon>
        <taxon>Bacilli</taxon>
        <taxon>Bacillales</taxon>
        <taxon>Anoxybacillaceae</taxon>
        <taxon>Anoxybacillus</taxon>
    </lineage>
</organism>
<keyword evidence="1" id="KW-0328">Glycosyltransferase</keyword>
<dbReference type="PATRIC" id="fig|33934.7.peg.552"/>
<dbReference type="Gene3D" id="3.40.50.2000">
    <property type="entry name" value="Glycogen Phosphorylase B"/>
    <property type="match status" value="1"/>
</dbReference>
<dbReference type="Gene3D" id="3.40.50.11090">
    <property type="match status" value="1"/>
</dbReference>
<dbReference type="OrthoDB" id="158463at2"/>
<accession>A0A178TJZ0</accession>
<gene>
    <name evidence="4" type="ORF">TAF16_0431</name>
</gene>
<sequence>MKITFILPNYPKKPVGGFKIVYQYANELVKRGHEVSIVHPAFMPNYPLPNSLSSKIKLTTKKLLCYYLKVTLPFKGVNWQYIDPRVQMIYVPFPDEKFIPDGDVVIATAWHTAEYVNSYSPKKGKKFYFIQHYETWSGPKDRVDKTWLMPLKKIVIANWLKDLGIKLGAKDITVVPNAIEHDKFYLTNKIEDRPKRISMLYHRSDWKGSSDGIKALEIVKKIVPDIQAVFFGVPERGKDIPDWIEYVQTPSQEYLRDNVYNNSSIFLCPSWTEGWGLPVSEAMACGCAIVSTKNGGVQDFAIHEETALLSPIKDPEQLANNIIRLLKDEKLRIRLAYAGNEKIKQFNFNHSTDLFERVLKNELNY</sequence>
<evidence type="ECO:0000313" key="5">
    <source>
        <dbReference type="Proteomes" id="UP000078336"/>
    </source>
</evidence>
<keyword evidence="2" id="KW-0808">Transferase</keyword>
<dbReference type="Pfam" id="PF00534">
    <property type="entry name" value="Glycos_transf_1"/>
    <property type="match status" value="1"/>
</dbReference>
<dbReference type="CDD" id="cd03801">
    <property type="entry name" value="GT4_PimA-like"/>
    <property type="match status" value="1"/>
</dbReference>
<dbReference type="EMBL" id="LUCQ01000035">
    <property type="protein sequence ID" value="OAO82038.1"/>
    <property type="molecule type" value="Genomic_DNA"/>
</dbReference>
<evidence type="ECO:0000256" key="1">
    <source>
        <dbReference type="ARBA" id="ARBA00022676"/>
    </source>
</evidence>
<evidence type="ECO:0000256" key="2">
    <source>
        <dbReference type="ARBA" id="ARBA00022679"/>
    </source>
</evidence>
<dbReference type="GO" id="GO:0016757">
    <property type="term" value="F:glycosyltransferase activity"/>
    <property type="evidence" value="ECO:0007669"/>
    <property type="project" value="UniProtKB-KW"/>
</dbReference>
<dbReference type="SUPFAM" id="SSF53756">
    <property type="entry name" value="UDP-Glycosyltransferase/glycogen phosphorylase"/>
    <property type="match status" value="1"/>
</dbReference>
<protein>
    <submittedName>
        <fullName evidence="4">Polysaccharide biosynthesis protein</fullName>
    </submittedName>
</protein>